<name>A0ABW1YGD5_9DEIO</name>
<keyword evidence="4" id="KW-1185">Reference proteome</keyword>
<reference evidence="4" key="1">
    <citation type="journal article" date="2019" name="Int. J. Syst. Evol. Microbiol.">
        <title>The Global Catalogue of Microorganisms (GCM) 10K type strain sequencing project: providing services to taxonomists for standard genome sequencing and annotation.</title>
        <authorList>
            <consortium name="The Broad Institute Genomics Platform"/>
            <consortium name="The Broad Institute Genome Sequencing Center for Infectious Disease"/>
            <person name="Wu L."/>
            <person name="Ma J."/>
        </authorList>
    </citation>
    <scope>NUCLEOTIDE SEQUENCE [LARGE SCALE GENOMIC DNA]</scope>
    <source>
        <strain evidence="4">CGMCC 1.15772</strain>
    </source>
</reference>
<feature type="compositionally biased region" description="Acidic residues" evidence="1">
    <location>
        <begin position="241"/>
        <end position="252"/>
    </location>
</feature>
<dbReference type="RefSeq" id="WP_380084181.1">
    <property type="nucleotide sequence ID" value="NZ_JBHSWD010000004.1"/>
</dbReference>
<keyword evidence="2" id="KW-0812">Transmembrane</keyword>
<feature type="compositionally biased region" description="Acidic residues" evidence="1">
    <location>
        <begin position="384"/>
        <end position="407"/>
    </location>
</feature>
<evidence type="ECO:0000256" key="2">
    <source>
        <dbReference type="SAM" id="Phobius"/>
    </source>
</evidence>
<feature type="non-terminal residue" evidence="3">
    <location>
        <position position="1"/>
    </location>
</feature>
<keyword evidence="2" id="KW-1133">Transmembrane helix</keyword>
<feature type="region of interest" description="Disordered" evidence="1">
    <location>
        <begin position="225"/>
        <end position="430"/>
    </location>
</feature>
<dbReference type="Proteomes" id="UP001596297">
    <property type="component" value="Unassembled WGS sequence"/>
</dbReference>
<organism evidence="3 4">
    <name type="scientific">Deinococcus lacus</name>
    <dbReference type="NCBI Taxonomy" id="392561"/>
    <lineage>
        <taxon>Bacteria</taxon>
        <taxon>Thermotogati</taxon>
        <taxon>Deinococcota</taxon>
        <taxon>Deinococci</taxon>
        <taxon>Deinococcales</taxon>
        <taxon>Deinococcaceae</taxon>
        <taxon>Deinococcus</taxon>
    </lineage>
</organism>
<sequence length="544" mass="57533">IGSLPAQAQPSGGGMAGRIAGAVRAAGSDALAGLGKATPGNLAGMAGGRINFPAAGKFFVRGGLWALAGSLVSDAISDCIASSECRGEVADWFMGRNETGGWEYELPTVIIEMNECGYIGYTPFDKKLAGDANNPLIIKYRDYKYEVVGVGKSRYDIPVTETTKIDNFVANYKRDRAIQLNKGVCGRNKTLSELSPGAKSQIIEAIANYITNNPEKARPYLEKPVNDNEWADSPFERPDLDTDADGYTDGDEAGSGSNPDDPDSVPEKPSDKDGDGVPDKDDDDDDNDGIPDKDDSAPNDPDSGGPDSDGDGKSDAVDTDDDNDGIPDSKDDDDDDDGIPDDCEDAENPEECAAADDDDGDKPCEEGQEKGENGECAPPKDDGCPEGEEKGEDGECAAPPDDGECPEGQEKGKDGKCAPPPPGSSPPDDSCGTFSYKRLLAYPGSFVKDLFVPCAPVKEMFTPLIAVAKTKFPFSVAMNLRGWFHVGGGGGGNGSDLPDSIGPIPLTWTFLTPLWTTIKTLVGVALYAAFGYWLLDRFTPRTQI</sequence>
<feature type="transmembrane region" description="Helical" evidence="2">
    <location>
        <begin position="514"/>
        <end position="535"/>
    </location>
</feature>
<accession>A0ABW1YGD5</accession>
<proteinExistence type="predicted"/>
<dbReference type="InterPro" id="IPR028974">
    <property type="entry name" value="TSP_type-3_rpt"/>
</dbReference>
<keyword evidence="2" id="KW-0472">Membrane</keyword>
<protein>
    <submittedName>
        <fullName evidence="3">Thrombospondin type 3 repeat-containing protein</fullName>
    </submittedName>
</protein>
<gene>
    <name evidence="3" type="ORF">ACFP81_14440</name>
</gene>
<feature type="compositionally biased region" description="Basic and acidic residues" evidence="1">
    <location>
        <begin position="361"/>
        <end position="383"/>
    </location>
</feature>
<dbReference type="Gene3D" id="4.10.1080.10">
    <property type="entry name" value="TSP type-3 repeat"/>
    <property type="match status" value="1"/>
</dbReference>
<evidence type="ECO:0000313" key="4">
    <source>
        <dbReference type="Proteomes" id="UP001596297"/>
    </source>
</evidence>
<dbReference type="EMBL" id="JBHSWD010000004">
    <property type="protein sequence ID" value="MFC6593088.1"/>
    <property type="molecule type" value="Genomic_DNA"/>
</dbReference>
<comment type="caution">
    <text evidence="3">The sequence shown here is derived from an EMBL/GenBank/DDBJ whole genome shotgun (WGS) entry which is preliminary data.</text>
</comment>
<feature type="compositionally biased region" description="Acidic residues" evidence="1">
    <location>
        <begin position="280"/>
        <end position="289"/>
    </location>
</feature>
<feature type="compositionally biased region" description="Basic and acidic residues" evidence="1">
    <location>
        <begin position="265"/>
        <end position="279"/>
    </location>
</feature>
<evidence type="ECO:0000256" key="1">
    <source>
        <dbReference type="SAM" id="MobiDB-lite"/>
    </source>
</evidence>
<evidence type="ECO:0000313" key="3">
    <source>
        <dbReference type="EMBL" id="MFC6593088.1"/>
    </source>
</evidence>
<feature type="compositionally biased region" description="Acidic residues" evidence="1">
    <location>
        <begin position="317"/>
        <end position="360"/>
    </location>
</feature>
<dbReference type="SUPFAM" id="SSF103647">
    <property type="entry name" value="TSP type-3 repeat"/>
    <property type="match status" value="1"/>
</dbReference>